<gene>
    <name evidence="4" type="ORF">PBRA_009688</name>
</gene>
<name>A0A0G4IL52_PLABS</name>
<keyword evidence="2" id="KW-0812">Transmembrane</keyword>
<feature type="transmembrane region" description="Helical" evidence="2">
    <location>
        <begin position="204"/>
        <end position="224"/>
    </location>
</feature>
<evidence type="ECO:0000259" key="3">
    <source>
        <dbReference type="Pfam" id="PF06011"/>
    </source>
</evidence>
<evidence type="ECO:0000256" key="2">
    <source>
        <dbReference type="SAM" id="Phobius"/>
    </source>
</evidence>
<feature type="transmembrane region" description="Helical" evidence="2">
    <location>
        <begin position="294"/>
        <end position="319"/>
    </location>
</feature>
<sequence length="528" mass="58683">RRVGLHGLPGRVGGVDAACEAHHRGPLCAICDAGFYMTARGDCSQCPSRAASWAYFILIGALFAALLWAQFYIVLRAGAVKIRHVKAQDAADENERFWSDVIGVGLTQQASRQSVHASELARMRSAQAEAAAVHGQPTPKPNFSYKLKIMLGFVQIMTSLVGIIQTPLPGTFEDFVSLFAVINLDLFASAGTQCVVPSDFYDKFLFEALTPICLLVLVIVLYLIPKNVLSRETDARARKRSRKKFWRMLIFSLFLIYPSVSSTILRLYVCTEVEGVHYLRADMSITCYTTQHNAYMALGAFFIALYPVGIPVFFFVMLYRYRHRLQEDGVKAELGFLYDGYDHTFWWFEVLDMVHKLTMTGLLAFVPPTQQLGVAVCIAVSYAAVILVIRPYIRKADDRLHLFAQVEIFVACVAGYMFGSQIAMDKATDVGLSVLLIVIFAAFTALFAVQAARVIYKMVRLRRERRLRKAHLAQSKDADLGQMSDPSTDPPTFLFSQRSYGSLMQADPATVPLSSSGKSAVTGPLPVK</sequence>
<dbReference type="AlphaFoldDB" id="A0A0G4IL52"/>
<keyword evidence="5" id="KW-1185">Reference proteome</keyword>
<evidence type="ECO:0000256" key="1">
    <source>
        <dbReference type="SAM" id="MobiDB-lite"/>
    </source>
</evidence>
<dbReference type="OrthoDB" id="5950997at2759"/>
<protein>
    <recommendedName>
        <fullName evidence="3">TRP C-terminal domain-containing protein</fullName>
    </recommendedName>
</protein>
<keyword evidence="2" id="KW-0472">Membrane</keyword>
<evidence type="ECO:0000313" key="5">
    <source>
        <dbReference type="Proteomes" id="UP000039324"/>
    </source>
</evidence>
<feature type="non-terminal residue" evidence="4">
    <location>
        <position position="1"/>
    </location>
</feature>
<dbReference type="InterPro" id="IPR010308">
    <property type="entry name" value="TRP_C"/>
</dbReference>
<dbReference type="EMBL" id="CDSF01000037">
    <property type="protein sequence ID" value="CEO95889.1"/>
    <property type="molecule type" value="Genomic_DNA"/>
</dbReference>
<accession>A0A0G4IL52</accession>
<dbReference type="OMA" id="YVCTEVE"/>
<proteinExistence type="predicted"/>
<dbReference type="PANTHER" id="PTHR11319">
    <property type="entry name" value="G PROTEIN-COUPLED RECEPTOR-RELATED"/>
    <property type="match status" value="1"/>
</dbReference>
<feature type="transmembrane region" description="Helical" evidence="2">
    <location>
        <begin position="53"/>
        <end position="75"/>
    </location>
</feature>
<organism evidence="4 5">
    <name type="scientific">Plasmodiophora brassicae</name>
    <name type="common">Clubroot disease agent</name>
    <dbReference type="NCBI Taxonomy" id="37360"/>
    <lineage>
        <taxon>Eukaryota</taxon>
        <taxon>Sar</taxon>
        <taxon>Rhizaria</taxon>
        <taxon>Endomyxa</taxon>
        <taxon>Phytomyxea</taxon>
        <taxon>Plasmodiophorida</taxon>
        <taxon>Plasmodiophoridae</taxon>
        <taxon>Plasmodiophora</taxon>
    </lineage>
</organism>
<feature type="domain" description="TRP C-terminal" evidence="3">
    <location>
        <begin position="277"/>
        <end position="471"/>
    </location>
</feature>
<dbReference type="Pfam" id="PF06011">
    <property type="entry name" value="TRP"/>
    <property type="match status" value="1"/>
</dbReference>
<evidence type="ECO:0000313" key="4">
    <source>
        <dbReference type="EMBL" id="CEO95889.1"/>
    </source>
</evidence>
<reference evidence="4 5" key="1">
    <citation type="submission" date="2015-02" db="EMBL/GenBank/DDBJ databases">
        <authorList>
            <person name="Chooi Y.-H."/>
        </authorList>
    </citation>
    <scope>NUCLEOTIDE SEQUENCE [LARGE SCALE GENOMIC DNA]</scope>
    <source>
        <strain evidence="4">E3</strain>
    </source>
</reference>
<feature type="transmembrane region" description="Helical" evidence="2">
    <location>
        <begin position="400"/>
        <end position="418"/>
    </location>
</feature>
<feature type="transmembrane region" description="Helical" evidence="2">
    <location>
        <begin position="345"/>
        <end position="366"/>
    </location>
</feature>
<feature type="transmembrane region" description="Helical" evidence="2">
    <location>
        <begin position="430"/>
        <end position="456"/>
    </location>
</feature>
<dbReference type="Proteomes" id="UP000039324">
    <property type="component" value="Unassembled WGS sequence"/>
</dbReference>
<feature type="transmembrane region" description="Helical" evidence="2">
    <location>
        <begin position="149"/>
        <end position="168"/>
    </location>
</feature>
<dbReference type="STRING" id="37360.A0A0G4IL52"/>
<feature type="region of interest" description="Disordered" evidence="1">
    <location>
        <begin position="507"/>
        <end position="528"/>
    </location>
</feature>
<dbReference type="PANTHER" id="PTHR11319:SF35">
    <property type="entry name" value="OUTER MEMBRANE PROTEIN PMPC-RELATED"/>
    <property type="match status" value="1"/>
</dbReference>
<feature type="transmembrane region" description="Helical" evidence="2">
    <location>
        <begin position="372"/>
        <end position="393"/>
    </location>
</feature>
<keyword evidence="2" id="KW-1133">Transmembrane helix</keyword>
<feature type="transmembrane region" description="Helical" evidence="2">
    <location>
        <begin position="245"/>
        <end position="269"/>
    </location>
</feature>